<feature type="region of interest" description="Disordered" evidence="1">
    <location>
        <begin position="366"/>
        <end position="387"/>
    </location>
</feature>
<dbReference type="InterPro" id="IPR023394">
    <property type="entry name" value="Sec7_C_sf"/>
</dbReference>
<name>A0A875S4Y0_EENNA</name>
<protein>
    <recommendedName>
        <fullName evidence="2">SEC7 domain-containing protein</fullName>
    </recommendedName>
</protein>
<dbReference type="SUPFAM" id="SSF48425">
    <property type="entry name" value="Sec7 domain"/>
    <property type="match status" value="1"/>
</dbReference>
<dbReference type="GO" id="GO:0005085">
    <property type="term" value="F:guanyl-nucleotide exchange factor activity"/>
    <property type="evidence" value="ECO:0007669"/>
    <property type="project" value="InterPro"/>
</dbReference>
<feature type="compositionally biased region" description="Polar residues" evidence="1">
    <location>
        <begin position="366"/>
        <end position="376"/>
    </location>
</feature>
<dbReference type="EMBL" id="CP064815">
    <property type="protein sequence ID" value="QPG76691.1"/>
    <property type="molecule type" value="Genomic_DNA"/>
</dbReference>
<keyword evidence="4" id="KW-1185">Reference proteome</keyword>
<dbReference type="InterPro" id="IPR011993">
    <property type="entry name" value="PH-like_dom_sf"/>
</dbReference>
<dbReference type="InterPro" id="IPR035999">
    <property type="entry name" value="Sec7_dom_sf"/>
</dbReference>
<accession>A0A875S4Y0</accession>
<dbReference type="Gene3D" id="1.10.1000.11">
    <property type="entry name" value="Arf Nucleotide-binding Site Opener,domain 2"/>
    <property type="match status" value="1"/>
</dbReference>
<gene>
    <name evidence="3" type="ORF">FOA43_004085</name>
</gene>
<dbReference type="Proteomes" id="UP000662931">
    <property type="component" value="Chromosome 4"/>
</dbReference>
<evidence type="ECO:0000256" key="1">
    <source>
        <dbReference type="SAM" id="MobiDB-lite"/>
    </source>
</evidence>
<dbReference type="Gene3D" id="2.30.29.30">
    <property type="entry name" value="Pleckstrin-homology domain (PH domain)/Phosphotyrosine-binding domain (PTB)"/>
    <property type="match status" value="1"/>
</dbReference>
<feature type="region of interest" description="Disordered" evidence="1">
    <location>
        <begin position="875"/>
        <end position="903"/>
    </location>
</feature>
<dbReference type="GeneID" id="62197485"/>
<dbReference type="GO" id="GO:0032012">
    <property type="term" value="P:regulation of ARF protein signal transduction"/>
    <property type="evidence" value="ECO:0007669"/>
    <property type="project" value="InterPro"/>
</dbReference>
<evidence type="ECO:0000313" key="4">
    <source>
        <dbReference type="Proteomes" id="UP000662931"/>
    </source>
</evidence>
<feature type="region of interest" description="Disordered" evidence="1">
    <location>
        <begin position="53"/>
        <end position="148"/>
    </location>
</feature>
<dbReference type="Pfam" id="PF01369">
    <property type="entry name" value="Sec7"/>
    <property type="match status" value="1"/>
</dbReference>
<dbReference type="OrthoDB" id="2157641at2759"/>
<organism evidence="3 4">
    <name type="scientific">Eeniella nana</name>
    <name type="common">Yeast</name>
    <name type="synonym">Brettanomyces nanus</name>
    <dbReference type="NCBI Taxonomy" id="13502"/>
    <lineage>
        <taxon>Eukaryota</taxon>
        <taxon>Fungi</taxon>
        <taxon>Dikarya</taxon>
        <taxon>Ascomycota</taxon>
        <taxon>Saccharomycotina</taxon>
        <taxon>Pichiomycetes</taxon>
        <taxon>Pichiales</taxon>
        <taxon>Pichiaceae</taxon>
        <taxon>Brettanomyces</taxon>
    </lineage>
</organism>
<dbReference type="InterPro" id="IPR000904">
    <property type="entry name" value="Sec7_dom"/>
</dbReference>
<dbReference type="PROSITE" id="PS50190">
    <property type="entry name" value="SEC7"/>
    <property type="match status" value="1"/>
</dbReference>
<feature type="compositionally biased region" description="Polar residues" evidence="1">
    <location>
        <begin position="120"/>
        <end position="148"/>
    </location>
</feature>
<proteinExistence type="predicted"/>
<dbReference type="KEGG" id="bnn:FOA43_004085"/>
<dbReference type="PANTHER" id="PTHR10663">
    <property type="entry name" value="GUANYL-NUCLEOTIDE EXCHANGE FACTOR"/>
    <property type="match status" value="1"/>
</dbReference>
<feature type="domain" description="SEC7" evidence="2">
    <location>
        <begin position="168"/>
        <end position="353"/>
    </location>
</feature>
<sequence>MSAEKISGEYHSVEPVNAPQLLNIIGSSGSGSPLQDFTTKNFMDFSNLTSSELLEDNGEIPRISVRPEEGGESHEGTKNEAEISNRHEEPIITIRVTSNDNGNEKGTKSDNSINDDEGSQDVTETSKASNQGLKTTTQSPGLDESITNELSNSNSPLFKLFGLHNTAVDDPRYPPQRLVQFKEIASQLYNCTYDLYDPKDYLTFLGGGMHNLNGSVLDIEIVRLFYMLKFRWDYSLLESLKLLCDKLFFKGESQYIDRILEAFSQSWFEVFGICNGRSLYGSPNGVYLVAYSLIILNTDLHTRNRGPEKVKKITKSKFVKNTVLALKQNKVLVSDFKLLEHELKDAYGDLASNELRLIEETQLQMGNSADKSLGRNSSHRSGHRNILSSRPSIGSFFGSSGSDKDKDAYSLYSMANSEAPTDRPSMGFGFAKAMRAEETLRRIDNGHGSIYSFGAGSTFTTGSATGSVLTRFASEAPGPLDPDSSFLSGNRLGLDLNDPYFVEEDGDVELELQGPPWVKEGIQKVVLTRTVLQSMKGGQSSGANSVMGSLSALNDMFRRSSLRFSSLNAGQRLPWKDYFTVISEGQLRLFLFDQSERTMNTLESKGDGNWTHFAKCLASVNLNSCFAQYVHPDSKLHAHIMRHMQKVPCRTDDETFWILNLPLNDSETFKNYRRIFFCAGTSEGALEFCETCNFWAARTSCIPPEEPISSIEYGWSDKMIQYMSEPKKLRGKRTSLEVFLSSASVQKWKPIVYGLIASDMSMIEQLRQLRQYYCELELQYRHHKELEVFHSRLDGMAGGFRRSDAHSFFGKSHRSDNTSKNVRIIRKNYVNRLNYLSNELMKYKCYIITLQRAIVFRRTKLAQLEQMNNIITEEIEEEEEDGEKETAAAIQRRGGGGKEKKLE</sequence>
<feature type="compositionally biased region" description="Basic and acidic residues" evidence="1">
    <location>
        <begin position="65"/>
        <end position="90"/>
    </location>
</feature>
<dbReference type="PANTHER" id="PTHR10663:SF373">
    <property type="entry name" value="PH AND SEC7 DOMAIN-CONTAINING PROTEIN C11E3.11C"/>
    <property type="match status" value="1"/>
</dbReference>
<dbReference type="AlphaFoldDB" id="A0A875S4Y0"/>
<dbReference type="SMART" id="SM00222">
    <property type="entry name" value="Sec7"/>
    <property type="match status" value="1"/>
</dbReference>
<dbReference type="RefSeq" id="XP_038780256.1">
    <property type="nucleotide sequence ID" value="XM_038924328.1"/>
</dbReference>
<evidence type="ECO:0000313" key="3">
    <source>
        <dbReference type="EMBL" id="QPG76691.1"/>
    </source>
</evidence>
<reference evidence="3" key="1">
    <citation type="submission" date="2020-10" db="EMBL/GenBank/DDBJ databases">
        <authorList>
            <person name="Roach M.J.R."/>
        </authorList>
    </citation>
    <scope>NUCLEOTIDE SEQUENCE</scope>
    <source>
        <strain evidence="3">CBS 1945</strain>
    </source>
</reference>
<evidence type="ECO:0000259" key="2">
    <source>
        <dbReference type="PROSITE" id="PS50190"/>
    </source>
</evidence>